<dbReference type="OrthoDB" id="1658288at2759"/>
<dbReference type="STRING" id="35608.A0A2U1LJY6"/>
<protein>
    <submittedName>
        <fullName evidence="2">Phospholipase A 2A</fullName>
    </submittedName>
</protein>
<feature type="chain" id="PRO_5015705665" evidence="1">
    <location>
        <begin position="24"/>
        <end position="97"/>
    </location>
</feature>
<name>A0A2U1LJY6_ARTAN</name>
<dbReference type="GO" id="GO:0047372">
    <property type="term" value="F:monoacylglycerol lipase activity"/>
    <property type="evidence" value="ECO:0007669"/>
    <property type="project" value="TreeGrafter"/>
</dbReference>
<reference evidence="2 3" key="1">
    <citation type="journal article" date="2018" name="Mol. Plant">
        <title>The genome of Artemisia annua provides insight into the evolution of Asteraceae family and artemisinin biosynthesis.</title>
        <authorList>
            <person name="Shen Q."/>
            <person name="Zhang L."/>
            <person name="Liao Z."/>
            <person name="Wang S."/>
            <person name="Yan T."/>
            <person name="Shi P."/>
            <person name="Liu M."/>
            <person name="Fu X."/>
            <person name="Pan Q."/>
            <person name="Wang Y."/>
            <person name="Lv Z."/>
            <person name="Lu X."/>
            <person name="Zhang F."/>
            <person name="Jiang W."/>
            <person name="Ma Y."/>
            <person name="Chen M."/>
            <person name="Hao X."/>
            <person name="Li L."/>
            <person name="Tang Y."/>
            <person name="Lv G."/>
            <person name="Zhou Y."/>
            <person name="Sun X."/>
            <person name="Brodelius P.E."/>
            <person name="Rose J.K.C."/>
            <person name="Tang K."/>
        </authorList>
    </citation>
    <scope>NUCLEOTIDE SEQUENCE [LARGE SCALE GENOMIC DNA]</scope>
    <source>
        <strain evidence="3">cv. Huhao1</strain>
        <tissue evidence="2">Leaf</tissue>
    </source>
</reference>
<keyword evidence="3" id="KW-1185">Reference proteome</keyword>
<evidence type="ECO:0000313" key="3">
    <source>
        <dbReference type="Proteomes" id="UP000245207"/>
    </source>
</evidence>
<proteinExistence type="predicted"/>
<dbReference type="PANTHER" id="PTHR32176:SF109">
    <property type="entry name" value="PATATIN-LIKE PROTEIN 2"/>
    <property type="match status" value="1"/>
</dbReference>
<dbReference type="PANTHER" id="PTHR32176">
    <property type="entry name" value="XYLOSE ISOMERASE"/>
    <property type="match status" value="1"/>
</dbReference>
<dbReference type="GO" id="GO:0004620">
    <property type="term" value="F:phospholipase activity"/>
    <property type="evidence" value="ECO:0007669"/>
    <property type="project" value="TreeGrafter"/>
</dbReference>
<feature type="signal peptide" evidence="1">
    <location>
        <begin position="1"/>
        <end position="23"/>
    </location>
</feature>
<gene>
    <name evidence="2" type="ORF">CTI12_AA462970</name>
</gene>
<sequence length="97" mass="10159">MACSIVIPFIVTTILSLSSVSFGTNTLHPLCDNATTILSIDGSTGMQGGIIPSVALNFLETELQKLDGKHARLAEYFDVMAGTSTGALIETLLSTPD</sequence>
<accession>A0A2U1LJY6</accession>
<dbReference type="SUPFAM" id="SSF52151">
    <property type="entry name" value="FabD/lysophospholipase-like"/>
    <property type="match status" value="1"/>
</dbReference>
<dbReference type="Proteomes" id="UP000245207">
    <property type="component" value="Unassembled WGS sequence"/>
</dbReference>
<comment type="caution">
    <text evidence="2">The sequence shown here is derived from an EMBL/GenBank/DDBJ whole genome shotgun (WGS) entry which is preliminary data.</text>
</comment>
<dbReference type="InterPro" id="IPR016035">
    <property type="entry name" value="Acyl_Trfase/lysoPLipase"/>
</dbReference>
<dbReference type="Gene3D" id="3.40.1090.10">
    <property type="entry name" value="Cytosolic phospholipase A2 catalytic domain"/>
    <property type="match status" value="1"/>
</dbReference>
<dbReference type="EMBL" id="PKPP01008991">
    <property type="protein sequence ID" value="PWA49310.1"/>
    <property type="molecule type" value="Genomic_DNA"/>
</dbReference>
<evidence type="ECO:0000313" key="2">
    <source>
        <dbReference type="EMBL" id="PWA49310.1"/>
    </source>
</evidence>
<keyword evidence="1" id="KW-0732">Signal</keyword>
<organism evidence="2 3">
    <name type="scientific">Artemisia annua</name>
    <name type="common">Sweet wormwood</name>
    <dbReference type="NCBI Taxonomy" id="35608"/>
    <lineage>
        <taxon>Eukaryota</taxon>
        <taxon>Viridiplantae</taxon>
        <taxon>Streptophyta</taxon>
        <taxon>Embryophyta</taxon>
        <taxon>Tracheophyta</taxon>
        <taxon>Spermatophyta</taxon>
        <taxon>Magnoliopsida</taxon>
        <taxon>eudicotyledons</taxon>
        <taxon>Gunneridae</taxon>
        <taxon>Pentapetalae</taxon>
        <taxon>asterids</taxon>
        <taxon>campanulids</taxon>
        <taxon>Asterales</taxon>
        <taxon>Asteraceae</taxon>
        <taxon>Asteroideae</taxon>
        <taxon>Anthemideae</taxon>
        <taxon>Artemisiinae</taxon>
        <taxon>Artemisia</taxon>
    </lineage>
</organism>
<evidence type="ECO:0000256" key="1">
    <source>
        <dbReference type="SAM" id="SignalP"/>
    </source>
</evidence>
<dbReference type="AlphaFoldDB" id="A0A2U1LJY6"/>